<dbReference type="Proteomes" id="UP001501772">
    <property type="component" value="Unassembled WGS sequence"/>
</dbReference>
<evidence type="ECO:0000313" key="2">
    <source>
        <dbReference type="Proteomes" id="UP001501772"/>
    </source>
</evidence>
<dbReference type="EMBL" id="BAABBY010000004">
    <property type="protein sequence ID" value="GAA4203231.1"/>
    <property type="molecule type" value="Genomic_DNA"/>
</dbReference>
<organism evidence="1 2">
    <name type="scientific">Pedobacter jeongneungensis</name>
    <dbReference type="NCBI Taxonomy" id="947309"/>
    <lineage>
        <taxon>Bacteria</taxon>
        <taxon>Pseudomonadati</taxon>
        <taxon>Bacteroidota</taxon>
        <taxon>Sphingobacteriia</taxon>
        <taxon>Sphingobacteriales</taxon>
        <taxon>Sphingobacteriaceae</taxon>
        <taxon>Pedobacter</taxon>
    </lineage>
</organism>
<accession>A0ABP8BCR4</accession>
<sequence length="131" mass="14606">MLSAQDYQPVNFSYSSSRISLKEALIIITADIKPGWRLYAQNNIGPMKLEFSYPSSTGSSALDSTTEPLPLNSTDETTGLQVNYFKDHVVFQQRIRTKTALTFFRGQISFTASKGDNVMGPITIPFSLMVR</sequence>
<keyword evidence="2" id="KW-1185">Reference proteome</keyword>
<protein>
    <recommendedName>
        <fullName evidence="3">Late embryogenesis abundant protein</fullName>
    </recommendedName>
</protein>
<evidence type="ECO:0008006" key="3">
    <source>
        <dbReference type="Google" id="ProtNLM"/>
    </source>
</evidence>
<evidence type="ECO:0000313" key="1">
    <source>
        <dbReference type="EMBL" id="GAA4203231.1"/>
    </source>
</evidence>
<comment type="caution">
    <text evidence="1">The sequence shown here is derived from an EMBL/GenBank/DDBJ whole genome shotgun (WGS) entry which is preliminary data.</text>
</comment>
<name>A0ABP8BCR4_9SPHI</name>
<gene>
    <name evidence="1" type="ORF">GCM10022289_19160</name>
</gene>
<proteinExistence type="predicted"/>
<reference evidence="2" key="1">
    <citation type="journal article" date="2019" name="Int. J. Syst. Evol. Microbiol.">
        <title>The Global Catalogue of Microorganisms (GCM) 10K type strain sequencing project: providing services to taxonomists for standard genome sequencing and annotation.</title>
        <authorList>
            <consortium name="The Broad Institute Genomics Platform"/>
            <consortium name="The Broad Institute Genome Sequencing Center for Infectious Disease"/>
            <person name="Wu L."/>
            <person name="Ma J."/>
        </authorList>
    </citation>
    <scope>NUCLEOTIDE SEQUENCE [LARGE SCALE GENOMIC DNA]</scope>
    <source>
        <strain evidence="2">JCM 17626</strain>
    </source>
</reference>